<reference evidence="2 3" key="1">
    <citation type="submission" date="2024-01" db="EMBL/GenBank/DDBJ databases">
        <title>The genome of the rayed Mediterranean limpet Patella caerulea (Linnaeus, 1758).</title>
        <authorList>
            <person name="Anh-Thu Weber A."/>
            <person name="Halstead-Nussloch G."/>
        </authorList>
    </citation>
    <scope>NUCLEOTIDE SEQUENCE [LARGE SCALE GENOMIC DNA]</scope>
    <source>
        <strain evidence="2">AATW-2023a</strain>
        <tissue evidence="2">Whole specimen</tissue>
    </source>
</reference>
<name>A0AAN8KGW3_PATCE</name>
<evidence type="ECO:0000313" key="3">
    <source>
        <dbReference type="Proteomes" id="UP001347796"/>
    </source>
</evidence>
<protein>
    <recommendedName>
        <fullName evidence="4">Farnesoic acid O-methyl transferase domain-containing protein</fullName>
    </recommendedName>
</protein>
<comment type="caution">
    <text evidence="2">The sequence shown here is derived from an EMBL/GenBank/DDBJ whole genome shotgun (WGS) entry which is preliminary data.</text>
</comment>
<organism evidence="2 3">
    <name type="scientific">Patella caerulea</name>
    <name type="common">Rayed Mediterranean limpet</name>
    <dbReference type="NCBI Taxonomy" id="87958"/>
    <lineage>
        <taxon>Eukaryota</taxon>
        <taxon>Metazoa</taxon>
        <taxon>Spiralia</taxon>
        <taxon>Lophotrochozoa</taxon>
        <taxon>Mollusca</taxon>
        <taxon>Gastropoda</taxon>
        <taxon>Patellogastropoda</taxon>
        <taxon>Patelloidea</taxon>
        <taxon>Patellidae</taxon>
        <taxon>Patella</taxon>
    </lineage>
</organism>
<keyword evidence="1" id="KW-0732">Signal</keyword>
<gene>
    <name evidence="2" type="ORF">SNE40_000604</name>
</gene>
<dbReference type="Proteomes" id="UP001347796">
    <property type="component" value="Unassembled WGS sequence"/>
</dbReference>
<evidence type="ECO:0000256" key="1">
    <source>
        <dbReference type="SAM" id="SignalP"/>
    </source>
</evidence>
<evidence type="ECO:0008006" key="4">
    <source>
        <dbReference type="Google" id="ProtNLM"/>
    </source>
</evidence>
<dbReference type="AlphaFoldDB" id="A0AAN8KGW3"/>
<evidence type="ECO:0000313" key="2">
    <source>
        <dbReference type="EMBL" id="KAK6195112.1"/>
    </source>
</evidence>
<proteinExistence type="predicted"/>
<keyword evidence="3" id="KW-1185">Reference proteome</keyword>
<dbReference type="EMBL" id="JAZGQO010000001">
    <property type="protein sequence ID" value="KAK6195112.1"/>
    <property type="molecule type" value="Genomic_DNA"/>
</dbReference>
<feature type="signal peptide" evidence="1">
    <location>
        <begin position="1"/>
        <end position="25"/>
    </location>
</feature>
<sequence>MLTEMDVSMRFQILLLFCSIHLTTTEIQSLPKVSKYGRFINVENQEYKVIFMKTCVSGIFGFFENTTLKGAVYEVKIGSTKLSTEIRNRYKGEPLNITHDPDLLPEENRFKPFYFKWTNNTMVVGAGTVVGQGTSLQWSSERNVTVRFFSVRTGSCPMDYILELSCKKV</sequence>
<feature type="chain" id="PRO_5042886380" description="Farnesoic acid O-methyl transferase domain-containing protein" evidence="1">
    <location>
        <begin position="26"/>
        <end position="169"/>
    </location>
</feature>
<accession>A0AAN8KGW3</accession>